<evidence type="ECO:0000256" key="2">
    <source>
        <dbReference type="ARBA" id="ARBA00022450"/>
    </source>
</evidence>
<dbReference type="RefSeq" id="WP_306858412.1">
    <property type="nucleotide sequence ID" value="NZ_JAUSRB010000001.1"/>
</dbReference>
<evidence type="ECO:0000259" key="7">
    <source>
        <dbReference type="PROSITE" id="PS50075"/>
    </source>
</evidence>
<dbReference type="Pfam" id="PF08242">
    <property type="entry name" value="Methyltransf_12"/>
    <property type="match status" value="2"/>
</dbReference>
<keyword evidence="9" id="KW-1185">Reference proteome</keyword>
<dbReference type="InterPro" id="IPR025110">
    <property type="entry name" value="AMP-bd_C"/>
</dbReference>
<dbReference type="Pfam" id="PF00501">
    <property type="entry name" value="AMP-binding"/>
    <property type="match status" value="6"/>
</dbReference>
<dbReference type="SMART" id="SM00823">
    <property type="entry name" value="PKS_PP"/>
    <property type="match status" value="6"/>
</dbReference>
<feature type="compositionally biased region" description="Low complexity" evidence="6">
    <location>
        <begin position="1878"/>
        <end position="1903"/>
    </location>
</feature>
<dbReference type="PROSITE" id="PS00012">
    <property type="entry name" value="PHOSPHOPANTETHEINE"/>
    <property type="match status" value="5"/>
</dbReference>
<dbReference type="InterPro" id="IPR013217">
    <property type="entry name" value="Methyltransf_12"/>
</dbReference>
<dbReference type="NCBIfam" id="NF003417">
    <property type="entry name" value="PRK04813.1"/>
    <property type="match status" value="10"/>
</dbReference>
<feature type="domain" description="Carrier" evidence="7">
    <location>
        <begin position="1178"/>
        <end position="1252"/>
    </location>
</feature>
<sequence length="7473" mass="804112">MSAIEEATADEAVAYWRRQLAPLPQETALPVDFPYPLLPAEERRTRSRALAVAAPEASLLAAYVALLHRYAGAADVSVGYDGLPVRVGLSGEMSFGELVRRVADACEQARAHRLPLSALVAELRPEPTRGGGLLFNVGFGTGATAGESAGPLDVSVDVSAGQARATYRPDLFEAATVDRLLGHYETLLADGLARPETPVGELELLGAGERHRILVEWNDTGHSVPPLTWPEMFAEQVRRRPESVALVFEDVSLTYAELDERANRLAHALIARGAGPERVVALALPRSAELIVAEVAVLKSGAAYLPLDTDYPADRVAYMLADAAPVCLVTTADTVADIPGHAGTEPLVLDAPETERELSARPDHDPTAADRGPLSVLNAAYVIYTSGSTGRPKGVVLSHAGVAKLVATQSERFGVGPDSRVLQFASPGFDVAFWDLCLGLLSGGRLVVAPAERRVPGAPLADYANANGVTFMILPPALLAAMPDDVLLPPAATLLAGTERVSPELVGRYARGRMMFNAYGPTEATTNSTLGLCDPDIPSGSIVPIGGPDPGTRAYVLDSRLKPVPAGATGELYLGGAGLARGYLGRPGLTAERFVADPFGAPGERLYRTGDLVRWKPDGRLEFLGRADSQVKIRGFRIEPGEIESVLRGHPAVDQVTVVVREDRPGDRRLAAYVVPSLEAGAGHDETGQVEEWKGLHELLYSAAGAEGFQENFAGWNSMYDGLPIPVEEMRQWREATVGLIEELGPRRVLEIGVGSGLILSRVAPGCETYWGTDLSEEAVRALRGQVDAVADLATRVELRAQPAHDVTGLPEGFFDTVVVNSVAQYFPSAAYLADVLHKAGTLLAPGGRVLVGDVRNLRLLRCLRAAVETRRGADPQDKQALRAAVERSVAWEGELLLDPDFFAALEDFEADIRVKRGTCHNELTRYRYDVVLRKRDTATAATVPGGAGAPAPVDAEETRRAAPDPEEAGGTELGGEDTGRAGPGPEEAGRAEPGGEEIRWADLDDLDGLDGLDALDARLTGRPTLLRVTGVPNVRLAEDLAALGALEDSSRPAARTGGADPETLHALGARHGYRVTVTWNGHADDGALDVVFAVGDTPSGGLYRPAGGFPHANRPAPFRDVTSLMKALRSYAAGWLPEYMIPSAFVPLVRLPVTPSGKLDGAALPAPDYAALSSGRAPRDAREELLCALYAEVLGLGSVSVDDDFFALGGDSIIAIQLLIRARRAGVQLTSRDVFRHRTVAALARVAVDRADPRDAGDALRDAADGLPLVRLTADELAEVQGGHPVAVEDLLPLSPLQEGFFFHSLVDGSDGDAYVVQQVVELAGPVDGEALRRAAQRLLDRHAPLRACFRRRPDGRPVQIVAGRLELPWREVDLSGRDGEAQRPLVDAVTADERARRFDLARPPLVRCALVRLGHDRGLLVLTFHHIVADGWSLPVLHRELMASYGTVPAALPEPAPYREYLRRLSAADRDAARAAWRTALTGLDGPTRLVDVPAGGAPLRTGQIRVELPERVTARLAARAREHGVTLGTIVQSAWGLLLGRLTGRQDVVFGTTVSGRDAEVDGIESMVGLFINTLPTRFRWQPADTLAELVDRLQHEQAGLLDHQHLGLAELQRIAGLVGGGELFDTLVVFENYPAGTGLADPSGTVRITGHEFHDTVHYPLALIVKPGRRLDLRLKHHTQRLDGERVQRIADRLVRILRALAADPGQRAARVDLLSGEELGRAQQEGEERDVPATTLAAAFEAQAARTPRATAVVHEGESLTYEELDTRAEALARRLRARGAGPERIVAVAVPRSAELMVALLGVLKSGAAYLPLDLDYPADRVAYMLADSGARTVVTTAAAASRLPRTGGPAPLVLDTPDTPDTPDIPDVPDTPKTLDTLLVLDTPDVPDAPDTSDTPDGGGRRTDPAPAAAGPDDPAYLIYTSGSTGRPKGVVVTHRAIVNRLAWMQGEYGLRADDRVLQKTPAGFDVSVWEFFWALCEGAAVVLARPDGHRDPSYLAGLIGRERVTTMHFVPSMLEAFLRADEVTADPSWAAPLRRVFSSGEALPGAAAARWRALTAVPLHNLYGPTEAAVDVTHHVCDGSADTTVPIGRPVWNTGLRVLDSCLRPVPAGVPGELYLTGVQLARGYHIRPGLTAERFVADPYGPAGGRMYRTGDLVRRREDGTVEYLGRTDRQVKLRGNRIEPGEIEAALTGLPAVAQAAVAVHGTALVAYVVPAGDGRRPLDPTALRATLAAELPAPMVPDAYVELDALPLTPSGKLDRDALPAPRTARAEARAPRDGRERALTEIFAAVLRLDAIGVDDDFFMLGGDSITSIGVSSRARRAGLDLSPRDVFEHRTPAGLAAAAAAAAAATPVAAAARDLSSAFELTEEETERVRRLGGGAVEDIWPLAPLQEGLFFHSTYDDGALDVYTVHESFDFAARVDADRLRAAARALLARNPSLRAGFTSDGLRRPVQFIVADPEIPLEEVDLSGLPAAGQDARLRELMEAERTRRFDLARPLLFRMLLIRLGADRGDRLVVGRHLLLWDGWSAWLFLDQLFALYESGGDARGLPRPGSYRDYLTWLEAQDTGIATRAWRAALDGLEEPTLLAAADQGRQPVIPESLETVLPAELGQRLRESARRHALTLNTVLNTAWGLVLAGATGRTDVVFGTTVAGRPSEVPDVENVIGMFLNTVPARIAFDPAEPVLDLLRRVQGERLALMPYEYLGLGVLQAETGHRQLFDTLFVLRNSDTEERLAELSERHGATAVANVDATHYPVNLIVTPGERIRITLAHRPDVIDRPRAQALLERFALLLERLTRDLAAPVGGIDPLLPAERAALEREWAAGRVPAPRETIADLLAAQAARTPGATALVFGDRSLTYAELDARINRMARLLLAQGAAPEQVVALGLPRSIDMVVALFAVLRTGAAYLPLELDHPDDRLAMMLADARPVALLSTAAVAARLAGGVPDVPRVVLDDPAVAGELAGLPGGPVTEADRPRFSLEHPAYVIYTSGSTGRPKGVVTPYRGLTNMQLNHQKEIFAPAVASAGGRRLRIAHTVSFAFDMSWEELLWLVEGHEVHICDEELRRDAVALVAYCEGHRIDVVNVTPTYAHLLIEEGLLEGHRPPLVLLGGEAVSEAVWNRLRDTEGTYGYNLYGPTEYTINTLGGGTDDSPTPTVGRPIRGTRAHILDAWLRPVPDGVPGELYIAGVGLARGYLGRPGLTAERFVADPYGGPGECMYRTGDLVRRRADGNMDFLGRTDDQVKIRGYRVELGEIETALAQHPRVAQAAVIARDDPAAPGTQRLIGYLVPAGPTGQERESAERERIGEWREIYTDEYEQIGTAVFTEDFAGWDSSYDGRPIPVEHMREWREQTVARIRELRPRRILEIGVGSGLLLSRLAPEAEAYWATDFAAPVIRKLGEDLRRDPGLAARVELRCQPAHVTEGLPTGYFDTIVVNSVVQYFPSVDHLTEVIRGAMRLLTPDGALFVGDVRNLRTARAFHTAVQLTRAGRDADPEQVRRAVERGLALEKELLVDPDYFTTLGLGVDLRTKRGTHHNELSRHRYDVVLHQGEADLRLGDEPVLEWTGDLARHLRERRPERLRVTGIPDARAASEPGAAVTGGVEPESLHALGAEEGYRLLTTWSREPGRYEAVLVREEFRITAGLYRPGGGTPPYAGTPTAAREADGLVRLLREDLRRRLPDYMVPAAFVTLDRLPMNDNGKLDVRALPDAGAAVAPTGGRGPRTPREEVLCRLFAEVLGLPQTGAEDDFFDLGGHSLLATRLISRARTELGAELAIRDLFEAPTPALLAGRADAGRPARPAVGPAGRRPERVPLSPAQRRLWLAERLSGGDAYHFPLVFRLRGALETGPLHQALRDVAGRHEALRTVLAEHEGEPYQMVLPAAEAEPRLTVEDCPREELDARIGAAVARPFDLGTELPLRAEVFRVAPDDHVVAIVLHHVTTDEWSDRPFLADLGTAYRARREGRAPQWAPLPVQYADYTLWQRRLLGEPADPGSEGARQLAFWAGTLSGLPEEIPLPLDRPRPAEPTGRGGTVRAELPAGTVRALRAMCAETGTSMFMLLQAGVAALLHRMGAGTDIPLGAPIAGRTDSALDDLVGFFVNTLVLRADLSGDPTFTELLTRVKNADLAAFEHQDLPFERVVEALNPPRVPGRNPLFQVMLGYHYRPDGDPQVLGLPTEWWPTRIRTAKFDLDFTFVDHAGEDRVLLLLEYAADLADPGTARALAERTVALLDRLAAEPDRPISRMPVLTEEERRASRGAWNDTARPVERRTVPELFAEAVRVRGDQVALVTGDGRLTFTELSARVDRVARLLLRRGVSAESVVGLALPRAEMVPAILGVLAAGAAYLPLDPGYPAGRLEYMLGDAAPVCVLTTTAIAPALPAGGVETLLLDAPPATGEPERPSGDRPPLPGARPLPSAAAYVIYTSGSTGRPKGVLGTHRGLSNLFGSHHEDLIGPAGRAAGREVLRAVHAASFSFDGSWEPLLWLLAGHQLHVVGEATMTDPAALLAYLADERIDFVDLTPTYLQELVHHGFLDPGRYRPGVIAVGGEATPAPLWERLCALPGTVVHDLYGPTECAVDAYGWHSGGPERPRPWAAPLANTRAHVLDGTLCPVPVGVPGELYLAGEGLARGYLGRPGLTAGRFVADPYGAPGGRMYRTGDLVRRRADGALEFLGRADDQVKLRGFRIELGEIEAVLRAHPGVTQAAVAVREDSPGARRLVAYTVPPSGRSAAPAELRAHVAAALPEHMVPAAFVELPALPRSISGKLDRRALPAPDPAAPTSGRRPRDAREEILCELFAAVLGAAQVGVDDDFFALGGHSLLAMRLVSRIRSALGAEVGLRAVFEAPTVARLAGRLREGRGGVPAPTPAVRPEPLPLSSAQQRLWVLYRLEGPSATYNIPTAWRLSGPLDPDALAAAVQDVAVRHESLRTVFPERDGRAHQVVLDPHRVRIDIRAEQVAEADLPGRLAEAAGQGFELDREPPLRARIFQVAPQEHVLLLVVHHIAGDEWSDGPLLRDLSTAYRARHEGHAPRWAPLPLQYADYTLWHRDLLGDGDDPHSPQARQLAFWRQTLAGLPEELALPADRPRPQQSSHRGGAVGLSLGPELERGMRRLARAHGVSMFMVAQAAVATLLHRLGAGEDIPLGAPISGRADESLEDLVGFFVNSLVLRTDLSGGPTFAELLARVRETDLAAYEHQDLPFERLVEAVNPARSLARHPLFQVMAVYLTGPGGTPDLPGLTVRPEPLGQESAKFDLSFDFVERGEGDGIQGWIEYSADLFDHGTVEQLAGRLLRLLEQVVADPDLPVRRLEVLEERERRLVVGEWNDTARAVAPITLPELFAAQAARTPEALALVAGGRRLTYAELDAEVERVARTLAGMGAGPERTVAVALPRSVELVVALLAVHRTGAAYLPLDAGYPRERVAFMLEDAHPVCVLRDGLPDGPPGELPGSYDPRHPAYVIYTSGSTGRPKGVVVPHEGIVNRLLWMQDAYGLTAEDRVLQKTPSSFDVSVWEFFWPLITGATLVVARPEGHKDPAYLAGLIRDERVTTVHFVPSMLRAFLAEPGAARCPGLRRVMCSGEALPADLASRFHSVLPAELHNLYGPTEASVDVTAARVLPGTGPVPIGRPVWNTRAYVLDAALRPVPPGVAGELYLAGVQLARGYLGRPGLTGEWFVADPYGGPGTRMYRTGDLARWDREGKLEFLGRADDQVKIRGFRIEPGEIEAVLSRHEAVAHAAVAVREQRLIAYVVPAPGRAAPGGAALREHAGAALPEHMVPAAFVTLEALPLTPNGKLDRGALPAFDFAAEVSDTLPRTPREELLCELFAAVLGLGRVGAEDDFFALGGDSIVAMQLVSRVRAAGLVISPRDVFRHRTAAALAAVAGAPEATGGTAAPAALVTLTDDERAGMPDAAEILPLTPLQAGLLFHASFDSGDGGPDVYTVQVSYEIDGPLDAARLREAGQALLDRHENLRAGFRYLPSGRPVAVVPRTVTLPWRQVDLSELDEAAREARWAGCLAQERRRFTPAEPPLLRLMLVRLGPGRHRLALSHQHLLLDGWSLPRLMGELSELYARRAGTAGPPVPYRDYLAWLARQDADASAAAWAEALDGLEAPTHLAPADPNRAPAVPETHTTHLTRELTEALTALARSRGLTLNTLVQGAWSILLSRLTGRDDVVFGATVSGRPPELDGVESMIGLFINTVPVRVRVRDDEPLSAFLGRLQDEQSRLIAHQHLGLADIQRRVGLGELFDTLVVFESYPDAGGDAFGDGLRAAVHDHQDSTHYPFTWAVEPAERLVLTAEYRPDLFDRATAERMAASMVRLFEAMTADAGQPTGRVDILGAADRHTILRTWNDTARPAAPGAPATVPALFEAQVAATPHAVAVVSGPVSWTFAELNERANRLARLLVEHGAGPERIIALSLPRSADFVLAILAVLKSGAAYLPVDADLPAGRVLDMLEDARPLLILTAGEPAAALPGGRVPRLRLDTARTAGRLAAQPGDDLTTAPDPRHPAYVIYTSGSTGRPKGVVVCHRSVVNLFHSHRRMLHDPARRATGRRHLRVGHAWSFSFDASWQPQLWLLDGHALHILDDETRRDPELTAAAVRARGLDFIEVTPSFFAQMADLGLIEDGRCPLAVIGVGGEAVPDSLWSDLAALRSTEAFNLYGPTEATVDALAARVRDSGRPLIGRPVGNTRVYVLDAALRPVPPGVTGELYLAGEGLARGYLGRPALTAERFVADPYGHLFGAAGSRMYRTGDLARWNADGQVEYGGRADDQVKIRGFRVEPAEIEAVLDRHGSVAQVVVVAREDRPRVKQLVAYVVPAEDAAAPDPAALRAHAGTALPDYMVPAAVVILDRLPLLSNGKLDRRALPAPDFTATDGGREPADDAERALSAIFAEVLGLARTGVDDDFFALGGDSIVAMRLVSRVRAAGLKITPRQVFQHRTAAALAAVAGAPVPDTEERASGDGTGTVPLTPIMHALRERGGPIRGYHQAALLRIPAAVDETGLRSVLQAVMDRHDMLRARLERTPAAPRPAGDGAERWSLRVPAPGTVEAASRLVRVDTAAAGEAELRAAVAEHARAARSRLDPDAGDMLQAVWFDAGRERPGRLLLLIHHLAVDGVSWRILLPDLAAAWQDVEAGRPVTPAPVGLPFRRWAELLGERATDPAREDELPLWTSILEGGDPPLTARALDPARDVAATSRQLSLTLPADRTAPLLGRVPAAFGAGVNDVLLTALALAVADRRRRTAGPGHGGSVLVDLEGHGREAELAGEADLSRTVGWFTSVVPVRLDPGAVDLADALAGGPALDGAVSRIREQLAALPAAGVGHGLLRYLNPVTGPELARQPGPQIQFNYLGRFGVPEATDWSWAAEGEAAELGDDPRMPMSHALTVNALTEDRPAGPELVASWSYASEVLAEEAVRDLAETWFRMLEALVDRARALTADPLHTTGSTADPLHTTEENPA</sequence>
<keyword evidence="2" id="KW-0596">Phosphopantetheine</keyword>
<dbReference type="SUPFAM" id="SSF52777">
    <property type="entry name" value="CoA-dependent acyltransferases"/>
    <property type="match status" value="13"/>
</dbReference>
<dbReference type="Gene3D" id="3.30.559.10">
    <property type="entry name" value="Chloramphenicol acetyltransferase-like domain"/>
    <property type="match status" value="6"/>
</dbReference>
<dbReference type="InterPro" id="IPR023213">
    <property type="entry name" value="CAT-like_dom_sf"/>
</dbReference>
<dbReference type="Gene3D" id="3.40.50.1820">
    <property type="entry name" value="alpha/beta hydrolase"/>
    <property type="match status" value="1"/>
</dbReference>
<dbReference type="InterPro" id="IPR029058">
    <property type="entry name" value="AB_hydrolase_fold"/>
</dbReference>
<dbReference type="Pfam" id="PF00668">
    <property type="entry name" value="Condensation"/>
    <property type="match status" value="6"/>
</dbReference>
<dbReference type="NCBIfam" id="TIGR01720">
    <property type="entry name" value="NRPS-para261"/>
    <property type="match status" value="1"/>
</dbReference>
<feature type="region of interest" description="Disordered" evidence="6">
    <location>
        <begin position="4026"/>
        <end position="4046"/>
    </location>
</feature>
<organism evidence="8 9">
    <name type="scientific">Streptosporangium brasiliense</name>
    <dbReference type="NCBI Taxonomy" id="47480"/>
    <lineage>
        <taxon>Bacteria</taxon>
        <taxon>Bacillati</taxon>
        <taxon>Actinomycetota</taxon>
        <taxon>Actinomycetes</taxon>
        <taxon>Streptosporangiales</taxon>
        <taxon>Streptosporangiaceae</taxon>
        <taxon>Streptosporangium</taxon>
    </lineage>
</organism>
<feature type="region of interest" description="Disordered" evidence="6">
    <location>
        <begin position="942"/>
        <end position="996"/>
    </location>
</feature>
<dbReference type="InterPro" id="IPR020845">
    <property type="entry name" value="AMP-binding_CS"/>
</dbReference>
<dbReference type="Proteomes" id="UP001230426">
    <property type="component" value="Unassembled WGS sequence"/>
</dbReference>
<dbReference type="EMBL" id="JAUSRB010000001">
    <property type="protein sequence ID" value="MDP9862365.1"/>
    <property type="molecule type" value="Genomic_DNA"/>
</dbReference>
<dbReference type="Gene3D" id="3.40.50.980">
    <property type="match status" value="10"/>
</dbReference>
<dbReference type="SUPFAM" id="SSF56801">
    <property type="entry name" value="Acetyl-CoA synthetase-like"/>
    <property type="match status" value="6"/>
</dbReference>
<dbReference type="Gene3D" id="3.40.50.12780">
    <property type="entry name" value="N-terminal domain of ligase-like"/>
    <property type="match status" value="1"/>
</dbReference>
<evidence type="ECO:0000256" key="3">
    <source>
        <dbReference type="ARBA" id="ARBA00022553"/>
    </source>
</evidence>
<evidence type="ECO:0000256" key="5">
    <source>
        <dbReference type="ARBA" id="ARBA00023194"/>
    </source>
</evidence>
<dbReference type="CDD" id="cd17646">
    <property type="entry name" value="A_NRPS_AB3403-like"/>
    <property type="match status" value="2"/>
</dbReference>
<dbReference type="InterPro" id="IPR010060">
    <property type="entry name" value="NRPS_synth"/>
</dbReference>
<dbReference type="Gene3D" id="1.10.1200.10">
    <property type="entry name" value="ACP-like"/>
    <property type="match status" value="5"/>
</dbReference>
<feature type="region of interest" description="Disordered" evidence="6">
    <location>
        <begin position="4402"/>
        <end position="4422"/>
    </location>
</feature>
<dbReference type="Gene3D" id="2.30.38.10">
    <property type="entry name" value="Luciferase, Domain 3"/>
    <property type="match status" value="5"/>
</dbReference>
<dbReference type="CDD" id="cd19543">
    <property type="entry name" value="DCL_NRPS"/>
    <property type="match status" value="2"/>
</dbReference>
<dbReference type="Gene3D" id="3.30.559.30">
    <property type="entry name" value="Nonribosomal peptide synthetase, condensation domain"/>
    <property type="match status" value="7"/>
</dbReference>
<name>A0ABT9QZG0_9ACTN</name>
<feature type="domain" description="Carrier" evidence="7">
    <location>
        <begin position="5823"/>
        <end position="5897"/>
    </location>
</feature>
<feature type="region of interest" description="Disordered" evidence="6">
    <location>
        <begin position="7454"/>
        <end position="7473"/>
    </location>
</feature>
<feature type="compositionally biased region" description="Low complexity" evidence="6">
    <location>
        <begin position="1912"/>
        <end position="1923"/>
    </location>
</feature>
<feature type="domain" description="Carrier" evidence="7">
    <location>
        <begin position="6891"/>
        <end position="6965"/>
    </location>
</feature>
<feature type="region of interest" description="Disordered" evidence="6">
    <location>
        <begin position="2263"/>
        <end position="2284"/>
    </location>
</feature>
<evidence type="ECO:0000256" key="6">
    <source>
        <dbReference type="SAM" id="MobiDB-lite"/>
    </source>
</evidence>
<dbReference type="PROSITE" id="PS00455">
    <property type="entry name" value="AMP_BINDING"/>
    <property type="match status" value="6"/>
</dbReference>
<dbReference type="NCBIfam" id="TIGR01733">
    <property type="entry name" value="AA-adenyl-dom"/>
    <property type="match status" value="6"/>
</dbReference>
<dbReference type="InterPro" id="IPR009081">
    <property type="entry name" value="PP-bd_ACP"/>
</dbReference>
<proteinExistence type="predicted"/>
<dbReference type="NCBIfam" id="NF004282">
    <property type="entry name" value="PRK05691.1"/>
    <property type="match status" value="15"/>
</dbReference>
<dbReference type="CDD" id="cd02440">
    <property type="entry name" value="AdoMet_MTases"/>
    <property type="match status" value="2"/>
</dbReference>
<feature type="domain" description="Carrier" evidence="7">
    <location>
        <begin position="2282"/>
        <end position="2356"/>
    </location>
</feature>
<dbReference type="SUPFAM" id="SSF47336">
    <property type="entry name" value="ACP-like"/>
    <property type="match status" value="6"/>
</dbReference>
<feature type="compositionally biased region" description="Low complexity" evidence="6">
    <location>
        <begin position="942"/>
        <end position="954"/>
    </location>
</feature>
<dbReference type="InterPro" id="IPR006162">
    <property type="entry name" value="Ppantetheine_attach_site"/>
</dbReference>
<dbReference type="Gene3D" id="3.30.300.30">
    <property type="match status" value="8"/>
</dbReference>
<dbReference type="InterPro" id="IPR010071">
    <property type="entry name" value="AA_adenyl_dom"/>
</dbReference>
<dbReference type="InterPro" id="IPR020806">
    <property type="entry name" value="PKS_PP-bd"/>
</dbReference>
<keyword evidence="5" id="KW-0045">Antibiotic biosynthesis</keyword>
<evidence type="ECO:0000256" key="1">
    <source>
        <dbReference type="ARBA" id="ARBA00001957"/>
    </source>
</evidence>
<feature type="region of interest" description="Disordered" evidence="6">
    <location>
        <begin position="4778"/>
        <end position="4798"/>
    </location>
</feature>
<keyword evidence="3" id="KW-0597">Phosphoprotein</keyword>
<dbReference type="CDD" id="cd19540">
    <property type="entry name" value="LCL_NRPS-like"/>
    <property type="match status" value="2"/>
</dbReference>
<dbReference type="InterPro" id="IPR036736">
    <property type="entry name" value="ACP-like_sf"/>
</dbReference>
<accession>A0ABT9QZG0</accession>
<dbReference type="Pfam" id="PF13193">
    <property type="entry name" value="AMP-binding_C"/>
    <property type="match status" value="5"/>
</dbReference>
<dbReference type="PANTHER" id="PTHR45527">
    <property type="entry name" value="NONRIBOSOMAL PEPTIDE SYNTHETASE"/>
    <property type="match status" value="1"/>
</dbReference>
<dbReference type="InterPro" id="IPR000873">
    <property type="entry name" value="AMP-dep_synth/lig_dom"/>
</dbReference>
<dbReference type="Gene3D" id="3.40.50.150">
    <property type="entry name" value="Vaccinia Virus protein VP39"/>
    <property type="match status" value="2"/>
</dbReference>
<protein>
    <submittedName>
        <fullName evidence="8">Amino acid adenylation domain-containing protein/non-ribosomal peptide synthase protein (TIGR01720 family)</fullName>
    </submittedName>
</protein>
<dbReference type="CDD" id="cd05930">
    <property type="entry name" value="A_NRPS"/>
    <property type="match status" value="3"/>
</dbReference>
<dbReference type="InterPro" id="IPR042099">
    <property type="entry name" value="ANL_N_sf"/>
</dbReference>
<feature type="domain" description="Carrier" evidence="7">
    <location>
        <begin position="4796"/>
        <end position="4871"/>
    </location>
</feature>
<feature type="region of interest" description="Disordered" evidence="6">
    <location>
        <begin position="1851"/>
        <end position="1923"/>
    </location>
</feature>
<dbReference type="Pfam" id="PF00550">
    <property type="entry name" value="PP-binding"/>
    <property type="match status" value="6"/>
</dbReference>
<dbReference type="InterPro" id="IPR045851">
    <property type="entry name" value="AMP-bd_C_sf"/>
</dbReference>
<evidence type="ECO:0000313" key="8">
    <source>
        <dbReference type="EMBL" id="MDP9862365.1"/>
    </source>
</evidence>
<dbReference type="PROSITE" id="PS50075">
    <property type="entry name" value="CARRIER"/>
    <property type="match status" value="6"/>
</dbReference>
<evidence type="ECO:0000313" key="9">
    <source>
        <dbReference type="Proteomes" id="UP001230426"/>
    </source>
</evidence>
<dbReference type="InterPro" id="IPR029063">
    <property type="entry name" value="SAM-dependent_MTases_sf"/>
</dbReference>
<comment type="cofactor">
    <cofactor evidence="1">
        <name>pantetheine 4'-phosphate</name>
        <dbReference type="ChEBI" id="CHEBI:47942"/>
    </cofactor>
</comment>
<feature type="domain" description="Carrier" evidence="7">
    <location>
        <begin position="3732"/>
        <end position="3807"/>
    </location>
</feature>
<reference evidence="8 9" key="1">
    <citation type="submission" date="2023-07" db="EMBL/GenBank/DDBJ databases">
        <title>Sequencing the genomes of 1000 actinobacteria strains.</title>
        <authorList>
            <person name="Klenk H.-P."/>
        </authorList>
    </citation>
    <scope>NUCLEOTIDE SEQUENCE [LARGE SCALE GENOMIC DNA]</scope>
    <source>
        <strain evidence="8 9">DSM 44109</strain>
    </source>
</reference>
<gene>
    <name evidence="8" type="ORF">J2S55_001624</name>
</gene>
<keyword evidence="4" id="KW-0677">Repeat</keyword>
<dbReference type="SUPFAM" id="SSF53335">
    <property type="entry name" value="S-adenosyl-L-methionine-dependent methyltransferases"/>
    <property type="match status" value="2"/>
</dbReference>
<dbReference type="InterPro" id="IPR001242">
    <property type="entry name" value="Condensation_dom"/>
</dbReference>
<evidence type="ECO:0000256" key="4">
    <source>
        <dbReference type="ARBA" id="ARBA00022737"/>
    </source>
</evidence>
<dbReference type="PANTHER" id="PTHR45527:SF1">
    <property type="entry name" value="FATTY ACID SYNTHASE"/>
    <property type="match status" value="1"/>
</dbReference>
<comment type="caution">
    <text evidence="8">The sequence shown here is derived from an EMBL/GenBank/DDBJ whole genome shotgun (WGS) entry which is preliminary data.</text>
</comment>